<proteinExistence type="predicted"/>
<feature type="non-terminal residue" evidence="3">
    <location>
        <position position="1"/>
    </location>
</feature>
<evidence type="ECO:0000259" key="2">
    <source>
        <dbReference type="PROSITE" id="PS50172"/>
    </source>
</evidence>
<name>A0AAD9IV95_9ANNE</name>
<dbReference type="SMART" id="SM00292">
    <property type="entry name" value="BRCT"/>
    <property type="match status" value="1"/>
</dbReference>
<dbReference type="Pfam" id="PF12738">
    <property type="entry name" value="PTCB-BRCT"/>
    <property type="match status" value="1"/>
</dbReference>
<sequence>MYWCLNGLENSIPYLPPCLNSWLFNCSLKLKHRVLSLMGYAEQLWGEHYVVAFVDVRSTFENRSKAVASQLMQLGATVTPKFTNEVTHVIFRDGKKRVQDKAKRKGLPLLSALWIEACKKNGSCVSEENYPATLLQNEDLPLAITRLRRNRSMQPKDFEEELANSSEKVQRRRKRFEKSKRTCPEMLDPAQQLKHDKFFVAETQPMSP</sequence>
<dbReference type="EMBL" id="JAODUP010001076">
    <property type="protein sequence ID" value="KAK2141571.1"/>
    <property type="molecule type" value="Genomic_DNA"/>
</dbReference>
<feature type="region of interest" description="Disordered" evidence="1">
    <location>
        <begin position="155"/>
        <end position="188"/>
    </location>
</feature>
<dbReference type="Proteomes" id="UP001208570">
    <property type="component" value="Unassembled WGS sequence"/>
</dbReference>
<dbReference type="Gene3D" id="3.40.50.10190">
    <property type="entry name" value="BRCT domain"/>
    <property type="match status" value="1"/>
</dbReference>
<dbReference type="InterPro" id="IPR001357">
    <property type="entry name" value="BRCT_dom"/>
</dbReference>
<keyword evidence="4" id="KW-1185">Reference proteome</keyword>
<feature type="domain" description="BRCT" evidence="2">
    <location>
        <begin position="67"/>
        <end position="132"/>
    </location>
</feature>
<dbReference type="InterPro" id="IPR036420">
    <property type="entry name" value="BRCT_dom_sf"/>
</dbReference>
<dbReference type="SUPFAM" id="SSF52113">
    <property type="entry name" value="BRCT domain"/>
    <property type="match status" value="1"/>
</dbReference>
<dbReference type="PANTHER" id="PTHR14625">
    <property type="entry name" value="MICROCEPHALIN"/>
    <property type="match status" value="1"/>
</dbReference>
<dbReference type="PROSITE" id="PS50172">
    <property type="entry name" value="BRCT"/>
    <property type="match status" value="1"/>
</dbReference>
<dbReference type="CDD" id="cd17716">
    <property type="entry name" value="BRCT_microcephalin_rpt1"/>
    <property type="match status" value="1"/>
</dbReference>
<gene>
    <name evidence="3" type="ORF">LSH36_1076g00038</name>
</gene>
<protein>
    <recommendedName>
        <fullName evidence="2">BRCT domain-containing protein</fullName>
    </recommendedName>
</protein>
<dbReference type="AlphaFoldDB" id="A0AAD9IV95"/>
<comment type="caution">
    <text evidence="3">The sequence shown here is derived from an EMBL/GenBank/DDBJ whole genome shotgun (WGS) entry which is preliminary data.</text>
</comment>
<accession>A0AAD9IV95</accession>
<reference evidence="3" key="1">
    <citation type="journal article" date="2023" name="Mol. Biol. Evol.">
        <title>Third-Generation Sequencing Reveals the Adaptive Role of the Epigenome in Three Deep-Sea Polychaetes.</title>
        <authorList>
            <person name="Perez M."/>
            <person name="Aroh O."/>
            <person name="Sun Y."/>
            <person name="Lan Y."/>
            <person name="Juniper S.K."/>
            <person name="Young C.R."/>
            <person name="Angers B."/>
            <person name="Qian P.Y."/>
        </authorList>
    </citation>
    <scope>NUCLEOTIDE SEQUENCE</scope>
    <source>
        <strain evidence="3">P08H-3</strain>
    </source>
</reference>
<dbReference type="GO" id="GO:0000278">
    <property type="term" value="P:mitotic cell cycle"/>
    <property type="evidence" value="ECO:0007669"/>
    <property type="project" value="TreeGrafter"/>
</dbReference>
<evidence type="ECO:0000256" key="1">
    <source>
        <dbReference type="SAM" id="MobiDB-lite"/>
    </source>
</evidence>
<dbReference type="InterPro" id="IPR022047">
    <property type="entry name" value="Microcephalin-like"/>
</dbReference>
<evidence type="ECO:0000313" key="3">
    <source>
        <dbReference type="EMBL" id="KAK2141571.1"/>
    </source>
</evidence>
<dbReference type="PANTHER" id="PTHR14625:SF3">
    <property type="entry name" value="MICROCEPHALIN"/>
    <property type="match status" value="1"/>
</dbReference>
<organism evidence="3 4">
    <name type="scientific">Paralvinella palmiformis</name>
    <dbReference type="NCBI Taxonomy" id="53620"/>
    <lineage>
        <taxon>Eukaryota</taxon>
        <taxon>Metazoa</taxon>
        <taxon>Spiralia</taxon>
        <taxon>Lophotrochozoa</taxon>
        <taxon>Annelida</taxon>
        <taxon>Polychaeta</taxon>
        <taxon>Sedentaria</taxon>
        <taxon>Canalipalpata</taxon>
        <taxon>Terebellida</taxon>
        <taxon>Terebelliformia</taxon>
        <taxon>Alvinellidae</taxon>
        <taxon>Paralvinella</taxon>
    </lineage>
</organism>
<evidence type="ECO:0000313" key="4">
    <source>
        <dbReference type="Proteomes" id="UP001208570"/>
    </source>
</evidence>